<dbReference type="SMART" id="SM00028">
    <property type="entry name" value="TPR"/>
    <property type="match status" value="2"/>
</dbReference>
<dbReference type="Pfam" id="PF13424">
    <property type="entry name" value="TPR_12"/>
    <property type="match status" value="1"/>
</dbReference>
<feature type="repeat" description="TPR" evidence="1">
    <location>
        <begin position="97"/>
        <end position="130"/>
    </location>
</feature>
<evidence type="ECO:0000313" key="3">
    <source>
        <dbReference type="EMBL" id="GMG82941.1"/>
    </source>
</evidence>
<feature type="compositionally biased region" description="Low complexity" evidence="2">
    <location>
        <begin position="352"/>
        <end position="367"/>
    </location>
</feature>
<organism evidence="3 4">
    <name type="scientific">Paralimibaculum aggregatum</name>
    <dbReference type="NCBI Taxonomy" id="3036245"/>
    <lineage>
        <taxon>Bacteria</taxon>
        <taxon>Pseudomonadati</taxon>
        <taxon>Pseudomonadota</taxon>
        <taxon>Alphaproteobacteria</taxon>
        <taxon>Rhodobacterales</taxon>
        <taxon>Paracoccaceae</taxon>
        <taxon>Paralimibaculum</taxon>
    </lineage>
</organism>
<reference evidence="3 4" key="1">
    <citation type="submission" date="2023-04" db="EMBL/GenBank/DDBJ databases">
        <title>Marinoamorphus aggregata gen. nov., sp. Nov., isolate from tissue of brittle star Ophioplocus japonicus.</title>
        <authorList>
            <person name="Kawano K."/>
            <person name="Sawayama S."/>
            <person name="Nakagawa S."/>
        </authorList>
    </citation>
    <scope>NUCLEOTIDE SEQUENCE [LARGE SCALE GENOMIC DNA]</scope>
    <source>
        <strain evidence="3 4">NKW23</strain>
    </source>
</reference>
<name>A0ABQ6LQH2_9RHOB</name>
<protein>
    <recommendedName>
        <fullName evidence="5">Tetratricopeptide repeat protein</fullName>
    </recommendedName>
</protein>
<evidence type="ECO:0000256" key="2">
    <source>
        <dbReference type="SAM" id="MobiDB-lite"/>
    </source>
</evidence>
<proteinExistence type="predicted"/>
<gene>
    <name evidence="3" type="ORF">LNKW23_21540</name>
</gene>
<sequence>MGAALLLLGLGACMQGPLAPVGGPSPAGPDKLLQEGTLLLRTGEPAMAYRRFISALGAGGDPARALTGAGLALEAQGQLHQARDYLERARALAPNSVTALNNLGAVHYKLGDFAAARQAFRAAFAISSGRSGIAAANLNATEKAIAARAPRAPIEVTHRLQRLGGGVYTLMPVGETEEPVPPEMQLAPDVDSADLPAADIAVGGHGPAPRPVSIEEVEAALPALTVPASGPEDTTAETGEMPAEPVTLAVTDASADGPPVTLEIRPAEALPIPPALAARARGAGEPTPPSGPAPESAASAAAPAGPAAREALALPEPVPPAEADAPTAPEAQGLPGAAADKPSLPAPPSGTGQAAPDGAAPPDGAEGLADDPKSTMLRPTSPGHARRSTPCVEACLS</sequence>
<evidence type="ECO:0000256" key="1">
    <source>
        <dbReference type="PROSITE-ProRule" id="PRU00339"/>
    </source>
</evidence>
<dbReference type="PROSITE" id="PS50005">
    <property type="entry name" value="TPR"/>
    <property type="match status" value="2"/>
</dbReference>
<dbReference type="SUPFAM" id="SSF48452">
    <property type="entry name" value="TPR-like"/>
    <property type="match status" value="1"/>
</dbReference>
<evidence type="ECO:0000313" key="4">
    <source>
        <dbReference type="Proteomes" id="UP001239909"/>
    </source>
</evidence>
<evidence type="ECO:0008006" key="5">
    <source>
        <dbReference type="Google" id="ProtNLM"/>
    </source>
</evidence>
<feature type="region of interest" description="Disordered" evidence="2">
    <location>
        <begin position="279"/>
        <end position="397"/>
    </location>
</feature>
<feature type="repeat" description="TPR" evidence="1">
    <location>
        <begin position="63"/>
        <end position="96"/>
    </location>
</feature>
<dbReference type="RefSeq" id="WP_285671733.1">
    <property type="nucleotide sequence ID" value="NZ_BSYI01000014.1"/>
</dbReference>
<keyword evidence="1" id="KW-0802">TPR repeat</keyword>
<dbReference type="InterPro" id="IPR019734">
    <property type="entry name" value="TPR_rpt"/>
</dbReference>
<dbReference type="EMBL" id="BSYI01000014">
    <property type="protein sequence ID" value="GMG82941.1"/>
    <property type="molecule type" value="Genomic_DNA"/>
</dbReference>
<dbReference type="Proteomes" id="UP001239909">
    <property type="component" value="Unassembled WGS sequence"/>
</dbReference>
<comment type="caution">
    <text evidence="3">The sequence shown here is derived from an EMBL/GenBank/DDBJ whole genome shotgun (WGS) entry which is preliminary data.</text>
</comment>
<feature type="compositionally biased region" description="Low complexity" evidence="2">
    <location>
        <begin position="293"/>
        <end position="331"/>
    </location>
</feature>
<keyword evidence="4" id="KW-1185">Reference proteome</keyword>
<dbReference type="InterPro" id="IPR011990">
    <property type="entry name" value="TPR-like_helical_dom_sf"/>
</dbReference>
<dbReference type="Gene3D" id="1.25.40.10">
    <property type="entry name" value="Tetratricopeptide repeat domain"/>
    <property type="match status" value="1"/>
</dbReference>
<accession>A0ABQ6LQH2</accession>